<accession>A0A380TI30</accession>
<sequence length="146" mass="15796">MDGRPAPAMTGQGKGPPTLPTVMRGRVPLYRHPRTCSADQRHGTARRLDGRPAPGMTGKESVLGGYFLSHTAAVMRGRVPLYRHPRTCSADQRHGTARRLDGRPAPAMTAKESVCGHFLSHTAAVMRGRKTRGSPLEGTPAMDHRP</sequence>
<protein>
    <submittedName>
        <fullName evidence="2">Uncharacterized protein</fullName>
    </submittedName>
</protein>
<proteinExistence type="predicted"/>
<feature type="region of interest" description="Disordered" evidence="1">
    <location>
        <begin position="127"/>
        <end position="146"/>
    </location>
</feature>
<feature type="compositionally biased region" description="Basic and acidic residues" evidence="1">
    <location>
        <begin position="39"/>
        <end position="50"/>
    </location>
</feature>
<organism evidence="2">
    <name type="scientific">metagenome</name>
    <dbReference type="NCBI Taxonomy" id="256318"/>
    <lineage>
        <taxon>unclassified sequences</taxon>
        <taxon>metagenomes</taxon>
    </lineage>
</organism>
<name>A0A380TI30_9ZZZZ</name>
<evidence type="ECO:0000313" key="2">
    <source>
        <dbReference type="EMBL" id="SUS07353.1"/>
    </source>
</evidence>
<dbReference type="EMBL" id="UIDG01000357">
    <property type="protein sequence ID" value="SUS07353.1"/>
    <property type="molecule type" value="Genomic_DNA"/>
</dbReference>
<reference evidence="2" key="1">
    <citation type="submission" date="2018-07" db="EMBL/GenBank/DDBJ databases">
        <authorList>
            <person name="Quirk P.G."/>
            <person name="Krulwich T.A."/>
        </authorList>
    </citation>
    <scope>NUCLEOTIDE SEQUENCE</scope>
</reference>
<feature type="region of interest" description="Disordered" evidence="1">
    <location>
        <begin position="1"/>
        <end position="21"/>
    </location>
</feature>
<gene>
    <name evidence="2" type="ORF">DF3PB_420001</name>
</gene>
<evidence type="ECO:0000256" key="1">
    <source>
        <dbReference type="SAM" id="MobiDB-lite"/>
    </source>
</evidence>
<dbReference type="AlphaFoldDB" id="A0A380TI30"/>
<feature type="region of interest" description="Disordered" evidence="1">
    <location>
        <begin position="37"/>
        <end position="58"/>
    </location>
</feature>